<organism evidence="1 2">
    <name type="scientific">Shinella lacus</name>
    <dbReference type="NCBI Taxonomy" id="2654216"/>
    <lineage>
        <taxon>Bacteria</taxon>
        <taxon>Pseudomonadati</taxon>
        <taxon>Pseudomonadota</taxon>
        <taxon>Alphaproteobacteria</taxon>
        <taxon>Hyphomicrobiales</taxon>
        <taxon>Rhizobiaceae</taxon>
        <taxon>Shinella</taxon>
    </lineage>
</organism>
<proteinExistence type="predicted"/>
<dbReference type="Proteomes" id="UP000996601">
    <property type="component" value="Unassembled WGS sequence"/>
</dbReference>
<comment type="caution">
    <text evidence="1">The sequence shown here is derived from an EMBL/GenBank/DDBJ whole genome shotgun (WGS) entry which is preliminary data.</text>
</comment>
<keyword evidence="2" id="KW-1185">Reference proteome</keyword>
<accession>A0ABT1RFG3</accession>
<sequence length="100" mass="10860">MPVAHARWVAETLCTKCCEYCLAIDVTDADKLLTFEDARAIIRPADEGLQMRVEGKNLVVFCGIRMLLQGQLAAVTTVHAQALEWQAAGDVPFKVGGTTP</sequence>
<evidence type="ECO:0000313" key="2">
    <source>
        <dbReference type="Proteomes" id="UP000996601"/>
    </source>
</evidence>
<reference evidence="1" key="1">
    <citation type="submission" date="2021-07" db="EMBL/GenBank/DDBJ databases">
        <title>Shinella sp. nov., a novel member of the genus Shinella from water.</title>
        <authorList>
            <person name="Deng Y."/>
        </authorList>
    </citation>
    <scope>NUCLEOTIDE SEQUENCE</scope>
    <source>
        <strain evidence="1">CPCC 100929</strain>
    </source>
</reference>
<name>A0ABT1RFG3_9HYPH</name>
<evidence type="ECO:0000313" key="1">
    <source>
        <dbReference type="EMBL" id="MCQ4633917.1"/>
    </source>
</evidence>
<gene>
    <name evidence="1" type="ORF">GB927_028045</name>
</gene>
<protein>
    <submittedName>
        <fullName evidence="1">Uncharacterized protein</fullName>
    </submittedName>
</protein>
<dbReference type="EMBL" id="WHSB02000016">
    <property type="protein sequence ID" value="MCQ4633917.1"/>
    <property type="molecule type" value="Genomic_DNA"/>
</dbReference>